<evidence type="ECO:0000256" key="5">
    <source>
        <dbReference type="SAM" id="MobiDB-lite"/>
    </source>
</evidence>
<gene>
    <name evidence="7" type="ORF">SSLN_LOCUS11408</name>
</gene>
<organism evidence="9">
    <name type="scientific">Schistocephalus solidus</name>
    <name type="common">Tapeworm</name>
    <dbReference type="NCBI Taxonomy" id="70667"/>
    <lineage>
        <taxon>Eukaryota</taxon>
        <taxon>Metazoa</taxon>
        <taxon>Spiralia</taxon>
        <taxon>Lophotrochozoa</taxon>
        <taxon>Platyhelminthes</taxon>
        <taxon>Cestoda</taxon>
        <taxon>Eucestoda</taxon>
        <taxon>Diphyllobothriidea</taxon>
        <taxon>Diphyllobothriidae</taxon>
        <taxon>Schistocephalus</taxon>
    </lineage>
</organism>
<proteinExistence type="predicted"/>
<feature type="transmembrane region" description="Helical" evidence="6">
    <location>
        <begin position="12"/>
        <end position="33"/>
    </location>
</feature>
<keyword evidence="2 6" id="KW-0812">Transmembrane</keyword>
<dbReference type="PANTHER" id="PTHR23423">
    <property type="entry name" value="ORGANIC SOLUTE TRANSPORTER-RELATED"/>
    <property type="match status" value="1"/>
</dbReference>
<sequence length="190" mass="20267">MLPALPNTNAGTVAAGIQNFIICLEMFFAAIALRYAFPYLLYAVGVHTGTCGRDGGDGGGGGDYESLVDEKGRLSKVWKNDVVGVGTNGGRPNGLRSLRDTFNPRDMLHDAIHNFHPTYQKYMEQRSHKTFDDDDDSEGTVTLHSIPPPPVPPVPGRPPAEAGEAGNQASDETSAAASSSKKEAPNRLLT</sequence>
<dbReference type="OrthoDB" id="5348404at2759"/>
<reference evidence="7 8" key="2">
    <citation type="submission" date="2018-11" db="EMBL/GenBank/DDBJ databases">
        <authorList>
            <consortium name="Pathogen Informatics"/>
        </authorList>
    </citation>
    <scope>NUCLEOTIDE SEQUENCE [LARGE SCALE GENOMIC DNA]</scope>
    <source>
        <strain evidence="7 8">NST_G2</strain>
    </source>
</reference>
<name>A0A183T4L0_SCHSO</name>
<evidence type="ECO:0000256" key="4">
    <source>
        <dbReference type="ARBA" id="ARBA00023136"/>
    </source>
</evidence>
<feature type="compositionally biased region" description="Pro residues" evidence="5">
    <location>
        <begin position="146"/>
        <end position="158"/>
    </location>
</feature>
<evidence type="ECO:0000313" key="8">
    <source>
        <dbReference type="Proteomes" id="UP000275846"/>
    </source>
</evidence>
<dbReference type="AlphaFoldDB" id="A0A183T4L0"/>
<evidence type="ECO:0000256" key="3">
    <source>
        <dbReference type="ARBA" id="ARBA00022989"/>
    </source>
</evidence>
<accession>A0A183T4L0</accession>
<dbReference type="STRING" id="70667.A0A183T4L0"/>
<feature type="compositionally biased region" description="Basic and acidic residues" evidence="5">
    <location>
        <begin position="180"/>
        <end position="190"/>
    </location>
</feature>
<dbReference type="Proteomes" id="UP000275846">
    <property type="component" value="Unassembled WGS sequence"/>
</dbReference>
<evidence type="ECO:0000313" key="9">
    <source>
        <dbReference type="WBParaSite" id="SSLN_0001184601-mRNA-1"/>
    </source>
</evidence>
<dbReference type="WBParaSite" id="SSLN_0001184601-mRNA-1">
    <property type="protein sequence ID" value="SSLN_0001184601-mRNA-1"/>
    <property type="gene ID" value="SSLN_0001184601"/>
</dbReference>
<dbReference type="InterPro" id="IPR005178">
    <property type="entry name" value="Ostalpha/TMEM184C"/>
</dbReference>
<dbReference type="Pfam" id="PF03619">
    <property type="entry name" value="Solute_trans_a"/>
    <property type="match status" value="1"/>
</dbReference>
<keyword evidence="8" id="KW-1185">Reference proteome</keyword>
<evidence type="ECO:0000256" key="6">
    <source>
        <dbReference type="SAM" id="Phobius"/>
    </source>
</evidence>
<keyword evidence="4 6" id="KW-0472">Membrane</keyword>
<dbReference type="GO" id="GO:0016020">
    <property type="term" value="C:membrane"/>
    <property type="evidence" value="ECO:0007669"/>
    <property type="project" value="UniProtKB-SubCell"/>
</dbReference>
<feature type="compositionally biased region" description="Low complexity" evidence="5">
    <location>
        <begin position="159"/>
        <end position="179"/>
    </location>
</feature>
<evidence type="ECO:0000256" key="1">
    <source>
        <dbReference type="ARBA" id="ARBA00004141"/>
    </source>
</evidence>
<reference evidence="9" key="1">
    <citation type="submission" date="2016-06" db="UniProtKB">
        <authorList>
            <consortium name="WormBaseParasite"/>
        </authorList>
    </citation>
    <scope>IDENTIFICATION</scope>
</reference>
<keyword evidence="3 6" id="KW-1133">Transmembrane helix</keyword>
<feature type="region of interest" description="Disordered" evidence="5">
    <location>
        <begin position="126"/>
        <end position="190"/>
    </location>
</feature>
<evidence type="ECO:0000313" key="7">
    <source>
        <dbReference type="EMBL" id="VDL97793.1"/>
    </source>
</evidence>
<protein>
    <submittedName>
        <fullName evidence="9">Transmembrane protein</fullName>
    </submittedName>
</protein>
<dbReference type="EMBL" id="UYSU01036507">
    <property type="protein sequence ID" value="VDL97793.1"/>
    <property type="molecule type" value="Genomic_DNA"/>
</dbReference>
<evidence type="ECO:0000256" key="2">
    <source>
        <dbReference type="ARBA" id="ARBA00022692"/>
    </source>
</evidence>
<comment type="subcellular location">
    <subcellularLocation>
        <location evidence="1">Membrane</location>
        <topology evidence="1">Multi-pass membrane protein</topology>
    </subcellularLocation>
</comment>